<gene>
    <name evidence="2" type="ORF">HCN08_24200</name>
</gene>
<evidence type="ECO:0000256" key="1">
    <source>
        <dbReference type="SAM" id="MobiDB-lite"/>
    </source>
</evidence>
<evidence type="ECO:0000313" key="2">
    <source>
        <dbReference type="EMBL" id="NJP46486.1"/>
    </source>
</evidence>
<feature type="region of interest" description="Disordered" evidence="1">
    <location>
        <begin position="278"/>
        <end position="300"/>
    </location>
</feature>
<proteinExistence type="predicted"/>
<sequence>MMFVPPVLIAVIGPVEPALLTAWVAHYRSLGIARFHLAFHFPDHVAPDRRRRVLATSHDLGIGPEAISTGPWHEHTNTDLRNALRERAGTGWHLLADSDEFQSYSAPMAELIAAAELSGTGTVGGLMLDRVASDGALAGFDAEQELDTVYPLGGFLTHRLLRGDPRKIVLAHSGVPVASGNHRAEGHRPVNRPPVLVHHFKWRSGVQDDVARRAAYSADGTWRASSPARLSEARRLLDHLRRHDGRIAVDSTDMIFRPVSLVAVPSWWSGEATRLVDAWRPPSPPADQSPSASTISSPSS</sequence>
<reference evidence="2 3" key="1">
    <citation type="submission" date="2020-03" db="EMBL/GenBank/DDBJ databases">
        <title>WGS of actinomycetes isolated from Thailand.</title>
        <authorList>
            <person name="Thawai C."/>
        </authorList>
    </citation>
    <scope>NUCLEOTIDE SEQUENCE [LARGE SCALE GENOMIC DNA]</scope>
    <source>
        <strain evidence="2 3">PRB2-1</strain>
    </source>
</reference>
<name>A0ABX0ZY26_9ACTN</name>
<organism evidence="2 3">
    <name type="scientific">Actinacidiphila epipremni</name>
    <dbReference type="NCBI Taxonomy" id="2053013"/>
    <lineage>
        <taxon>Bacteria</taxon>
        <taxon>Bacillati</taxon>
        <taxon>Actinomycetota</taxon>
        <taxon>Actinomycetes</taxon>
        <taxon>Kitasatosporales</taxon>
        <taxon>Streptomycetaceae</taxon>
        <taxon>Actinacidiphila</taxon>
    </lineage>
</organism>
<dbReference type="Proteomes" id="UP000734511">
    <property type="component" value="Unassembled WGS sequence"/>
</dbReference>
<evidence type="ECO:0000313" key="3">
    <source>
        <dbReference type="Proteomes" id="UP000734511"/>
    </source>
</evidence>
<comment type="caution">
    <text evidence="2">The sequence shown here is derived from an EMBL/GenBank/DDBJ whole genome shotgun (WGS) entry which is preliminary data.</text>
</comment>
<protein>
    <recommendedName>
        <fullName evidence="4">Glycosyltransferase family 2 protein</fullName>
    </recommendedName>
</protein>
<keyword evidence="3" id="KW-1185">Reference proteome</keyword>
<feature type="compositionally biased region" description="Low complexity" evidence="1">
    <location>
        <begin position="288"/>
        <end position="300"/>
    </location>
</feature>
<dbReference type="EMBL" id="JAATEJ010000022">
    <property type="protein sequence ID" value="NJP46486.1"/>
    <property type="molecule type" value="Genomic_DNA"/>
</dbReference>
<accession>A0ABX0ZY26</accession>
<evidence type="ECO:0008006" key="4">
    <source>
        <dbReference type="Google" id="ProtNLM"/>
    </source>
</evidence>